<dbReference type="EMBL" id="JBFMIA010000005">
    <property type="protein sequence ID" value="MEW9501741.1"/>
    <property type="molecule type" value="Genomic_DNA"/>
</dbReference>
<reference evidence="1 2" key="1">
    <citation type="journal article" date="1979" name="Int. J. Syst. Evol. Microbiol.">
        <title>Bacillus globisporus subsp. marinus subsp. nov.</title>
        <authorList>
            <person name="Liu H."/>
        </authorList>
    </citation>
    <scope>NUCLEOTIDE SEQUENCE [LARGE SCALE GENOMIC DNA]</scope>
    <source>
        <strain evidence="1 2">DSM 1297</strain>
    </source>
</reference>
<dbReference type="Proteomes" id="UP001556040">
    <property type="component" value="Unassembled WGS sequence"/>
</dbReference>
<sequence>MNIEVTKEQYKKILQAFYLGDLVLHSMKDENEENDESYIATEQYLFSLAKDFGYEDYVLFDKDLDQYFPTPLMENEFDTAMLKYEQEIFPDQLAATLARNKVEAMLDAKEISTDEAGLLLLELEDKYLDQLDQDGLNRIDIK</sequence>
<dbReference type="RefSeq" id="WP_367779224.1">
    <property type="nucleotide sequence ID" value="NZ_JBFMIA010000005.1"/>
</dbReference>
<evidence type="ECO:0000313" key="2">
    <source>
        <dbReference type="Proteomes" id="UP001556040"/>
    </source>
</evidence>
<evidence type="ECO:0008006" key="3">
    <source>
        <dbReference type="Google" id="ProtNLM"/>
    </source>
</evidence>
<organism evidence="1 2">
    <name type="scientific">Jeotgalibacillus marinus</name>
    <dbReference type="NCBI Taxonomy" id="86667"/>
    <lineage>
        <taxon>Bacteria</taxon>
        <taxon>Bacillati</taxon>
        <taxon>Bacillota</taxon>
        <taxon>Bacilli</taxon>
        <taxon>Bacillales</taxon>
        <taxon>Caryophanaceae</taxon>
        <taxon>Jeotgalibacillus</taxon>
    </lineage>
</organism>
<keyword evidence="2" id="KW-1185">Reference proteome</keyword>
<protein>
    <recommendedName>
        <fullName evidence="3">DUF4375 domain-containing protein</fullName>
    </recommendedName>
</protein>
<evidence type="ECO:0000313" key="1">
    <source>
        <dbReference type="EMBL" id="MEW9501741.1"/>
    </source>
</evidence>
<comment type="caution">
    <text evidence="1">The sequence shown here is derived from an EMBL/GenBank/DDBJ whole genome shotgun (WGS) entry which is preliminary data.</text>
</comment>
<proteinExistence type="predicted"/>
<name>A0ABV3Q3Q6_9BACL</name>
<gene>
    <name evidence="1" type="ORF">AB1471_07985</name>
</gene>
<accession>A0ABV3Q3Q6</accession>